<keyword evidence="1" id="KW-0813">Transport</keyword>
<dbReference type="PANTHER" id="PTHR33751">
    <property type="entry name" value="CBB3-TYPE CYTOCHROME C OXIDASE SUBUNIT FIXP"/>
    <property type="match status" value="1"/>
</dbReference>
<protein>
    <submittedName>
        <fullName evidence="9">C-type cytochrome</fullName>
    </submittedName>
</protein>
<gene>
    <name evidence="9" type="ORF">I6N98_15955</name>
</gene>
<proteinExistence type="predicted"/>
<dbReference type="GO" id="GO:0009055">
    <property type="term" value="F:electron transfer activity"/>
    <property type="evidence" value="ECO:0007669"/>
    <property type="project" value="InterPro"/>
</dbReference>
<keyword evidence="5 6" id="KW-0408">Iron</keyword>
<evidence type="ECO:0000256" key="3">
    <source>
        <dbReference type="ARBA" id="ARBA00022723"/>
    </source>
</evidence>
<dbReference type="GO" id="GO:0046872">
    <property type="term" value="F:metal ion binding"/>
    <property type="evidence" value="ECO:0007669"/>
    <property type="project" value="UniProtKB-KW"/>
</dbReference>
<keyword evidence="3 6" id="KW-0479">Metal-binding</keyword>
<evidence type="ECO:0000313" key="9">
    <source>
        <dbReference type="EMBL" id="QQD17815.1"/>
    </source>
</evidence>
<evidence type="ECO:0000256" key="2">
    <source>
        <dbReference type="ARBA" id="ARBA00022617"/>
    </source>
</evidence>
<dbReference type="SUPFAM" id="SSF46626">
    <property type="entry name" value="Cytochrome c"/>
    <property type="match status" value="1"/>
</dbReference>
<keyword evidence="2 6" id="KW-0349">Heme</keyword>
<dbReference type="PANTHER" id="PTHR33751:SF9">
    <property type="entry name" value="CYTOCHROME C4"/>
    <property type="match status" value="1"/>
</dbReference>
<dbReference type="InterPro" id="IPR050597">
    <property type="entry name" value="Cytochrome_c_Oxidase_Subunit"/>
</dbReference>
<dbReference type="PROSITE" id="PS51007">
    <property type="entry name" value="CYTC"/>
    <property type="match status" value="1"/>
</dbReference>
<dbReference type="KEGG" id="snan:I6N98_15955"/>
<evidence type="ECO:0000256" key="4">
    <source>
        <dbReference type="ARBA" id="ARBA00022982"/>
    </source>
</evidence>
<keyword evidence="4" id="KW-0249">Electron transport</keyword>
<evidence type="ECO:0000256" key="1">
    <source>
        <dbReference type="ARBA" id="ARBA00022448"/>
    </source>
</evidence>
<feature type="chain" id="PRO_5032693669" evidence="7">
    <location>
        <begin position="24"/>
        <end position="101"/>
    </location>
</feature>
<evidence type="ECO:0000256" key="6">
    <source>
        <dbReference type="PROSITE-ProRule" id="PRU00433"/>
    </source>
</evidence>
<keyword evidence="10" id="KW-1185">Reference proteome</keyword>
<evidence type="ECO:0000256" key="5">
    <source>
        <dbReference type="ARBA" id="ARBA00023004"/>
    </source>
</evidence>
<name>A0A7T4QZR8_9GAMM</name>
<dbReference type="EMBL" id="CP066167">
    <property type="protein sequence ID" value="QQD17815.1"/>
    <property type="molecule type" value="Genomic_DNA"/>
</dbReference>
<evidence type="ECO:0000256" key="7">
    <source>
        <dbReference type="SAM" id="SignalP"/>
    </source>
</evidence>
<keyword evidence="7" id="KW-0732">Signal</keyword>
<dbReference type="InterPro" id="IPR036909">
    <property type="entry name" value="Cyt_c-like_dom_sf"/>
</dbReference>
<feature type="domain" description="Cytochrome c" evidence="8">
    <location>
        <begin position="18"/>
        <end position="101"/>
    </location>
</feature>
<dbReference type="InterPro" id="IPR009056">
    <property type="entry name" value="Cyt_c-like_dom"/>
</dbReference>
<reference evidence="9 10" key="1">
    <citation type="submission" date="2020-12" db="EMBL/GenBank/DDBJ databases">
        <authorList>
            <person name="Shan Y."/>
        </authorList>
    </citation>
    <scope>NUCLEOTIDE SEQUENCE [LARGE SCALE GENOMIC DNA]</scope>
    <source>
        <strain evidence="10">csc3.9</strain>
    </source>
</reference>
<sequence length="101" mass="10519">MMISVMKRVVLTAVAVLPLTAIAEAPAKEALCRSCHGKAGAAPIMPAYPKLAGQNKAYLVSAIKAYRDGERKTGMAAVMAASAMGLTDADIEALADYYSSQ</sequence>
<organism evidence="9 10">
    <name type="scientific">Spongiibacter nanhainus</name>
    <dbReference type="NCBI Taxonomy" id="2794344"/>
    <lineage>
        <taxon>Bacteria</taxon>
        <taxon>Pseudomonadati</taxon>
        <taxon>Pseudomonadota</taxon>
        <taxon>Gammaproteobacteria</taxon>
        <taxon>Cellvibrionales</taxon>
        <taxon>Spongiibacteraceae</taxon>
        <taxon>Spongiibacter</taxon>
    </lineage>
</organism>
<evidence type="ECO:0000313" key="10">
    <source>
        <dbReference type="Proteomes" id="UP000596063"/>
    </source>
</evidence>
<dbReference type="AlphaFoldDB" id="A0A7T4QZR8"/>
<feature type="signal peptide" evidence="7">
    <location>
        <begin position="1"/>
        <end position="23"/>
    </location>
</feature>
<dbReference type="GO" id="GO:0020037">
    <property type="term" value="F:heme binding"/>
    <property type="evidence" value="ECO:0007669"/>
    <property type="project" value="InterPro"/>
</dbReference>
<evidence type="ECO:0000259" key="8">
    <source>
        <dbReference type="PROSITE" id="PS51007"/>
    </source>
</evidence>
<dbReference type="Gene3D" id="1.10.760.10">
    <property type="entry name" value="Cytochrome c-like domain"/>
    <property type="match status" value="1"/>
</dbReference>
<dbReference type="Pfam" id="PF00034">
    <property type="entry name" value="Cytochrom_C"/>
    <property type="match status" value="1"/>
</dbReference>
<dbReference type="Proteomes" id="UP000596063">
    <property type="component" value="Chromosome"/>
</dbReference>
<accession>A0A7T4QZR8</accession>